<proteinExistence type="inferred from homology"/>
<dbReference type="NCBIfam" id="NF006757">
    <property type="entry name" value="PRK09277.1"/>
    <property type="match status" value="1"/>
</dbReference>
<comment type="cofactor">
    <cofactor evidence="2">
        <name>[4Fe-4S] cluster</name>
        <dbReference type="ChEBI" id="CHEBI:49883"/>
    </cofactor>
</comment>
<evidence type="ECO:0000256" key="3">
    <source>
        <dbReference type="ARBA" id="ARBA00004717"/>
    </source>
</evidence>
<comment type="pathway">
    <text evidence="4">Organic acid metabolism; propanoate degradation.</text>
</comment>
<evidence type="ECO:0000313" key="17">
    <source>
        <dbReference type="EMBL" id="QKG83567.1"/>
    </source>
</evidence>
<dbReference type="Pfam" id="PF00694">
    <property type="entry name" value="Aconitase_C"/>
    <property type="match status" value="1"/>
</dbReference>
<dbReference type="Pfam" id="PF00330">
    <property type="entry name" value="Aconitase"/>
    <property type="match status" value="1"/>
</dbReference>
<keyword evidence="9" id="KW-0694">RNA-binding</keyword>
<dbReference type="CDD" id="cd01580">
    <property type="entry name" value="AcnA_IRP_Swivel"/>
    <property type="match status" value="1"/>
</dbReference>
<dbReference type="RefSeq" id="WP_173220431.1">
    <property type="nucleotide sequence ID" value="NZ_CP048104.1"/>
</dbReference>
<feature type="domain" description="Aconitase/3-isopropylmalate dehydratase large subunit alpha/beta/alpha" evidence="15">
    <location>
        <begin position="74"/>
        <end position="567"/>
    </location>
</feature>
<reference evidence="17 18" key="1">
    <citation type="submission" date="2020-01" db="EMBL/GenBank/DDBJ databases">
        <authorList>
            <person name="Gulvik C.A."/>
            <person name="Batra D.G."/>
        </authorList>
    </citation>
    <scope>NUCLEOTIDE SEQUENCE [LARGE SCALE GENOMIC DNA]</scope>
    <source>
        <strain evidence="17 18">W9323</strain>
    </source>
</reference>
<evidence type="ECO:0000256" key="9">
    <source>
        <dbReference type="ARBA" id="ARBA00022884"/>
    </source>
</evidence>
<gene>
    <name evidence="17" type="primary">acnA</name>
    <name evidence="17" type="ORF">GXN76_03155</name>
</gene>
<dbReference type="PANTHER" id="PTHR11670">
    <property type="entry name" value="ACONITASE/IRON-RESPONSIVE ELEMENT FAMILY MEMBER"/>
    <property type="match status" value="1"/>
</dbReference>
<evidence type="ECO:0000256" key="1">
    <source>
        <dbReference type="ARBA" id="ARBA00000118"/>
    </source>
</evidence>
<dbReference type="KEGG" id="kpul:GXN76_03155"/>
<evidence type="ECO:0000256" key="7">
    <source>
        <dbReference type="ARBA" id="ARBA00022532"/>
    </source>
</evidence>
<dbReference type="GO" id="GO:0003723">
    <property type="term" value="F:RNA binding"/>
    <property type="evidence" value="ECO:0007669"/>
    <property type="project" value="UniProtKB-KW"/>
</dbReference>
<dbReference type="GO" id="GO:0051539">
    <property type="term" value="F:4 iron, 4 sulfur cluster binding"/>
    <property type="evidence" value="ECO:0007669"/>
    <property type="project" value="UniProtKB-KW"/>
</dbReference>
<evidence type="ECO:0000256" key="13">
    <source>
        <dbReference type="ARBA" id="ARBA00023501"/>
    </source>
</evidence>
<dbReference type="SUPFAM" id="SSF53732">
    <property type="entry name" value="Aconitase iron-sulfur domain"/>
    <property type="match status" value="1"/>
</dbReference>
<dbReference type="PROSITE" id="PS00450">
    <property type="entry name" value="ACONITASE_1"/>
    <property type="match status" value="1"/>
</dbReference>
<dbReference type="UniPathway" id="UPA00223">
    <property type="reaction ID" value="UER00718"/>
</dbReference>
<evidence type="ECO:0000256" key="2">
    <source>
        <dbReference type="ARBA" id="ARBA00001966"/>
    </source>
</evidence>
<dbReference type="GO" id="GO:0006099">
    <property type="term" value="P:tricarboxylic acid cycle"/>
    <property type="evidence" value="ECO:0007669"/>
    <property type="project" value="UniProtKB-UniPathway"/>
</dbReference>
<comment type="pathway">
    <text evidence="3">Carbohydrate metabolism; tricarboxylic acid cycle; isocitrate from oxaloacetate: step 2/2.</text>
</comment>
<dbReference type="FunFam" id="3.20.19.10:FF:000001">
    <property type="entry name" value="Aconitate hydratase"/>
    <property type="match status" value="1"/>
</dbReference>
<comment type="function">
    <text evidence="14">Catalyzes the isomerization of citrate to isocitrate via cis-aconitate.</text>
</comment>
<dbReference type="Gene3D" id="3.20.19.10">
    <property type="entry name" value="Aconitase, domain 4"/>
    <property type="match status" value="1"/>
</dbReference>
<dbReference type="NCBIfam" id="NF009520">
    <property type="entry name" value="PRK12881.1"/>
    <property type="match status" value="1"/>
</dbReference>
<name>A0A7D3XP40_9BACL</name>
<dbReference type="InterPro" id="IPR036008">
    <property type="entry name" value="Aconitase_4Fe-4S_dom"/>
</dbReference>
<evidence type="ECO:0000259" key="15">
    <source>
        <dbReference type="Pfam" id="PF00330"/>
    </source>
</evidence>
<dbReference type="InterPro" id="IPR015931">
    <property type="entry name" value="Acnase/IPM_dHydase_lsu_aba_1/3"/>
</dbReference>
<keyword evidence="10 14" id="KW-0408">Iron</keyword>
<dbReference type="PROSITE" id="PS01244">
    <property type="entry name" value="ACONITASE_2"/>
    <property type="match status" value="1"/>
</dbReference>
<dbReference type="InterPro" id="IPR015928">
    <property type="entry name" value="Aconitase/3IPM_dehydase_swvl"/>
</dbReference>
<comment type="catalytic activity">
    <reaction evidence="13 14">
        <text>citrate = D-threo-isocitrate</text>
        <dbReference type="Rhea" id="RHEA:10336"/>
        <dbReference type="ChEBI" id="CHEBI:15562"/>
        <dbReference type="ChEBI" id="CHEBI:16947"/>
        <dbReference type="EC" id="4.2.1.3"/>
    </reaction>
</comment>
<dbReference type="FunFam" id="3.30.499.10:FF:000020">
    <property type="entry name" value="Aconitate hydratase A"/>
    <property type="match status" value="1"/>
</dbReference>
<dbReference type="Gene3D" id="3.30.499.10">
    <property type="entry name" value="Aconitase, domain 3"/>
    <property type="match status" value="2"/>
</dbReference>
<dbReference type="GO" id="GO:0047456">
    <property type="term" value="F:2-methylisocitrate dehydratase activity"/>
    <property type="evidence" value="ECO:0007669"/>
    <property type="project" value="UniProtKB-EC"/>
</dbReference>
<evidence type="ECO:0000256" key="10">
    <source>
        <dbReference type="ARBA" id="ARBA00023004"/>
    </source>
</evidence>
<accession>A0A7D3XP40</accession>
<evidence type="ECO:0000256" key="4">
    <source>
        <dbReference type="ARBA" id="ARBA00005026"/>
    </source>
</evidence>
<dbReference type="FunFam" id="3.30.499.10:FF:000002">
    <property type="entry name" value="Aconitate hydratase"/>
    <property type="match status" value="1"/>
</dbReference>
<dbReference type="SUPFAM" id="SSF52016">
    <property type="entry name" value="LeuD/IlvD-like"/>
    <property type="match status" value="1"/>
</dbReference>
<evidence type="ECO:0000256" key="6">
    <source>
        <dbReference type="ARBA" id="ARBA00011245"/>
    </source>
</evidence>
<dbReference type="InterPro" id="IPR018136">
    <property type="entry name" value="Aconitase_4Fe-4S_BS"/>
</dbReference>
<dbReference type="AlphaFoldDB" id="A0A7D3XP40"/>
<dbReference type="GO" id="GO:0003994">
    <property type="term" value="F:aconitate hydratase activity"/>
    <property type="evidence" value="ECO:0007669"/>
    <property type="project" value="UniProtKB-EC"/>
</dbReference>
<dbReference type="Proteomes" id="UP000503088">
    <property type="component" value="Chromosome"/>
</dbReference>
<comment type="similarity">
    <text evidence="5 14">Belongs to the aconitase/IPM isomerase family.</text>
</comment>
<keyword evidence="12 14" id="KW-0456">Lyase</keyword>
<keyword evidence="14" id="KW-0004">4Fe-4S</keyword>
<evidence type="ECO:0000256" key="11">
    <source>
        <dbReference type="ARBA" id="ARBA00023014"/>
    </source>
</evidence>
<feature type="domain" description="Aconitase A/isopropylmalate dehydratase small subunit swivel" evidence="16">
    <location>
        <begin position="697"/>
        <end position="824"/>
    </location>
</feature>
<evidence type="ECO:0000256" key="14">
    <source>
        <dbReference type="RuleBase" id="RU361275"/>
    </source>
</evidence>
<dbReference type="Gene3D" id="6.10.190.10">
    <property type="match status" value="1"/>
</dbReference>
<dbReference type="InterPro" id="IPR006249">
    <property type="entry name" value="Aconitase/IRP2"/>
</dbReference>
<dbReference type="InterPro" id="IPR044137">
    <property type="entry name" value="AcnA_IRP_Swivel"/>
</dbReference>
<protein>
    <recommendedName>
        <fullName evidence="14">Aconitate hydratase</fullName>
        <shortName evidence="14">Aconitase</shortName>
        <ecNumber evidence="14">4.2.1.3</ecNumber>
    </recommendedName>
</protein>
<comment type="subunit">
    <text evidence="6">Monomer.</text>
</comment>
<dbReference type="PRINTS" id="PR00415">
    <property type="entry name" value="ACONITASE"/>
</dbReference>
<dbReference type="InterPro" id="IPR001030">
    <property type="entry name" value="Acoase/IPM_deHydtase_lsu_aba"/>
</dbReference>
<dbReference type="NCBIfam" id="TIGR01341">
    <property type="entry name" value="aconitase_1"/>
    <property type="match status" value="1"/>
</dbReference>
<keyword evidence="7" id="KW-0816">Tricarboxylic acid cycle</keyword>
<organism evidence="17 18">
    <name type="scientific">Kroppenstedtia pulmonis</name>
    <dbReference type="NCBI Taxonomy" id="1380685"/>
    <lineage>
        <taxon>Bacteria</taxon>
        <taxon>Bacillati</taxon>
        <taxon>Bacillota</taxon>
        <taxon>Bacilli</taxon>
        <taxon>Bacillales</taxon>
        <taxon>Thermoactinomycetaceae</taxon>
        <taxon>Kroppenstedtia</taxon>
    </lineage>
</organism>
<dbReference type="InterPro" id="IPR000573">
    <property type="entry name" value="AconitaseA/IPMdHydase_ssu_swvl"/>
</dbReference>
<evidence type="ECO:0000256" key="5">
    <source>
        <dbReference type="ARBA" id="ARBA00007185"/>
    </source>
</evidence>
<evidence type="ECO:0000313" key="18">
    <source>
        <dbReference type="Proteomes" id="UP000503088"/>
    </source>
</evidence>
<sequence>MSQKDLYGVSTNLTVNGKDYRYYRLAGLEEQGVGNISRLPFSIKVLLEAAVRQYDGHSVTQDHILQLARWADGQDKKEVAFKPARIVLQDFTGVPAVVDLAALRSAMERVGGDPNRINPLIPVDLVIDHSVMVDRFGTEDALEYNMNREFERNEERYRLLRWAKEAFDNFQAVPPATGIVHQVNLEYLAKVAATREVDGVTEVFPDSLVGTDSHTTMINGLGVVGWGVGGIEAEAGMLGQPLYFLTPEVIGFKLTGKLAEGATATDLALTVTQILRQKGVVGKFVEFYGSGLSNISLADRATVANMSPEYGATVGFFPVDEESLNYLRNTGRDEEQIQLVKEYYQAQGMFRTDDTPDPVFTDTIELDLSTVKPSLAGPRRPQDRIELKEMKKSWNETLTKPIEEGGFGVKETSQKVKVESEGKTFELDNGSVVIAAITSCTNTSNPSVMLGAALVAHKAVEKGLTVPPYVKTSLTPGSKVVTEYLLKSGMMDSLNKLGFTLAGYGCATCIGNSGPLPEAISKAINDNDLTVASVLSGNRNFEGRIHPDVKANYLASPPLVVAYALAGTVDIDFETDPIGYDSDNNPVYFKDIWPSNEEIMKTVEASMNADQFREQYARVFDANERWNQMDTPTGELYDWDGNSTYIQEPPFFVNLSPDLEPIQEIKGARALALLNDSVTTDHISPAGAIAPNSPAGKYLKEHDVQPRDFNSYGSRRGNDRIMTRGTFANIRIRNQMVPGTEGGFTKYIPTGETMAIYDAAMKYKEDNTPLVVLAGKEYGTGSSRDWAAKGTNLLGVKAVIAESFERIHRSNLVGMGVLPLQFDEDSWKSLGLTGDESFDILGLNDEVQPFQKLDVKATKADGSTVTFKAIVRLDSQVDVEYYKNGGILQTVLRQFLKEGSKA</sequence>
<dbReference type="GO" id="GO:0019679">
    <property type="term" value="P:propionate metabolic process, methylcitrate cycle"/>
    <property type="evidence" value="ECO:0007669"/>
    <property type="project" value="UniProtKB-ARBA"/>
</dbReference>
<evidence type="ECO:0000259" key="16">
    <source>
        <dbReference type="Pfam" id="PF00694"/>
    </source>
</evidence>
<evidence type="ECO:0000256" key="8">
    <source>
        <dbReference type="ARBA" id="ARBA00022723"/>
    </source>
</evidence>
<dbReference type="GO" id="GO:0046872">
    <property type="term" value="F:metal ion binding"/>
    <property type="evidence" value="ECO:0007669"/>
    <property type="project" value="UniProtKB-KW"/>
</dbReference>
<dbReference type="EC" id="4.2.1.3" evidence="14"/>
<dbReference type="CDD" id="cd01586">
    <property type="entry name" value="AcnA_IRP"/>
    <property type="match status" value="1"/>
</dbReference>
<dbReference type="EMBL" id="CP048104">
    <property type="protein sequence ID" value="QKG83567.1"/>
    <property type="molecule type" value="Genomic_DNA"/>
</dbReference>
<keyword evidence="18" id="KW-1185">Reference proteome</keyword>
<keyword evidence="8" id="KW-0479">Metal-binding</keyword>
<keyword evidence="11 14" id="KW-0411">Iron-sulfur</keyword>
<evidence type="ECO:0000256" key="12">
    <source>
        <dbReference type="ARBA" id="ARBA00023239"/>
    </source>
</evidence>
<comment type="catalytic activity">
    <reaction evidence="1">
        <text>(2S,3R)-3-hydroxybutane-1,2,3-tricarboxylate = 2-methyl-cis-aconitate + H2O</text>
        <dbReference type="Rhea" id="RHEA:17941"/>
        <dbReference type="ChEBI" id="CHEBI:15377"/>
        <dbReference type="ChEBI" id="CHEBI:57429"/>
        <dbReference type="ChEBI" id="CHEBI:57872"/>
        <dbReference type="EC" id="4.2.1.99"/>
    </reaction>
</comment>